<evidence type="ECO:0000256" key="11">
    <source>
        <dbReference type="ARBA" id="ARBA00029811"/>
    </source>
</evidence>
<gene>
    <name evidence="17" type="ORF">CLV63_117120</name>
</gene>
<keyword evidence="6" id="KW-0645">Protease</keyword>
<comment type="cofactor">
    <cofactor evidence="2">
        <name>Zn(2+)</name>
        <dbReference type="ChEBI" id="CHEBI:29105"/>
    </cofactor>
</comment>
<evidence type="ECO:0000313" key="18">
    <source>
        <dbReference type="Proteomes" id="UP000240542"/>
    </source>
</evidence>
<evidence type="ECO:0000256" key="5">
    <source>
        <dbReference type="ARBA" id="ARBA00015611"/>
    </source>
</evidence>
<dbReference type="GO" id="GO:0008270">
    <property type="term" value="F:zinc ion binding"/>
    <property type="evidence" value="ECO:0007669"/>
    <property type="project" value="InterPro"/>
</dbReference>
<dbReference type="GO" id="GO:0016285">
    <property type="term" value="F:alanyl aminopeptidase activity"/>
    <property type="evidence" value="ECO:0007669"/>
    <property type="project" value="UniProtKB-EC"/>
</dbReference>
<comment type="caution">
    <text evidence="17">The sequence shown here is derived from an EMBL/GenBank/DDBJ whole genome shotgun (WGS) entry which is preliminary data.</text>
</comment>
<dbReference type="AlphaFoldDB" id="A0A2P8D6U4"/>
<comment type="catalytic activity">
    <reaction evidence="1">
        <text>Release of an N-terminal amino acid, Xaa-|-Yaa- from a peptide, amide or arylamide. Xaa is preferably Ala, but may be most amino acids including Pro (slow action). When a terminal hydrophobic residue is followed by a prolyl residue, the two may be released as an intact Xaa-Pro dipeptide.</text>
        <dbReference type="EC" id="3.4.11.2"/>
    </reaction>
</comment>
<feature type="region of interest" description="Disordered" evidence="13">
    <location>
        <begin position="469"/>
        <end position="489"/>
    </location>
</feature>
<evidence type="ECO:0000256" key="10">
    <source>
        <dbReference type="ARBA" id="ARBA00023049"/>
    </source>
</evidence>
<sequence>MSANRLRWCGTAAPLVLMLVALPAAQAAAAPGDGIGDPYFPSYGNTGYNVSHYDVRLDYRPKTDVLSGTTTIIARATEDIDAFTLDFLLDVDSVRVNGRKAEHKRVGEHKVQVTPASDLDEGEKLTAVVKYADKPSSYEYKGISGWIRTADGAVALGQPEVSWWWYPANDHPLDKASFDLRMSVPKGLQAISVGRSTGVQHRGDKSIYTWRQSEPQATYLATVAIGAFEITQEESTGGLPVLSAYGKSLGDTAGPARASVERTAEITEFQETQFGPYPFDALGGIVPDADIGFALETQTRPVYDPGFFAAGSNTYVVAHEQAHQWFGDDVSVTGWDDIWINEGFASYAEWLWSENEGEGTAQELADFTYHSYPADDPFWQVEPGDPGADNVFHPAVYDRGALAVHALRNEVGDDDFFTILQTWTEDNAGGNATVADFIALSEKVSGKQLDALFDTWLYTKGRPELNAAGRTAVESRSAPAEPKSWDTIQRTHERIHAHGSH</sequence>
<dbReference type="SUPFAM" id="SSF63737">
    <property type="entry name" value="Leukotriene A4 hydrolase N-terminal domain"/>
    <property type="match status" value="1"/>
</dbReference>
<dbReference type="InterPro" id="IPR045357">
    <property type="entry name" value="Aminopeptidase_N-like_N"/>
</dbReference>
<protein>
    <recommendedName>
        <fullName evidence="5">Aminopeptidase N</fullName>
        <ecNumber evidence="4">3.4.11.2</ecNumber>
    </recommendedName>
    <alternativeName>
        <fullName evidence="11">Alanine aminopeptidase</fullName>
    </alternativeName>
    <alternativeName>
        <fullName evidence="12">Lysyl aminopeptidase</fullName>
    </alternativeName>
</protein>
<evidence type="ECO:0000256" key="6">
    <source>
        <dbReference type="ARBA" id="ARBA00022670"/>
    </source>
</evidence>
<name>A0A2P8D6U4_9ACTN</name>
<reference evidence="17 18" key="1">
    <citation type="submission" date="2018-03" db="EMBL/GenBank/DDBJ databases">
        <title>Genomic Encyclopedia of Archaeal and Bacterial Type Strains, Phase II (KMG-II): from individual species to whole genera.</title>
        <authorList>
            <person name="Goeker M."/>
        </authorList>
    </citation>
    <scope>NUCLEOTIDE SEQUENCE [LARGE SCALE GENOMIC DNA]</scope>
    <source>
        <strain evidence="17 18">DSM 45312</strain>
    </source>
</reference>
<keyword evidence="8" id="KW-0378">Hydrolase</keyword>
<evidence type="ECO:0000256" key="9">
    <source>
        <dbReference type="ARBA" id="ARBA00022833"/>
    </source>
</evidence>
<dbReference type="GO" id="GO:0006508">
    <property type="term" value="P:proteolysis"/>
    <property type="evidence" value="ECO:0007669"/>
    <property type="project" value="UniProtKB-KW"/>
</dbReference>
<dbReference type="PRINTS" id="PR00756">
    <property type="entry name" value="ALADIPTASE"/>
</dbReference>
<dbReference type="Gene3D" id="1.10.390.10">
    <property type="entry name" value="Neutral Protease Domain 2"/>
    <property type="match status" value="1"/>
</dbReference>
<keyword evidence="9" id="KW-0862">Zinc</keyword>
<dbReference type="Pfam" id="PF01433">
    <property type="entry name" value="Peptidase_M1"/>
    <property type="match status" value="1"/>
</dbReference>
<dbReference type="PANTHER" id="PTHR11533">
    <property type="entry name" value="PROTEASE M1 ZINC METALLOPROTEASE"/>
    <property type="match status" value="1"/>
</dbReference>
<evidence type="ECO:0000256" key="13">
    <source>
        <dbReference type="SAM" id="MobiDB-lite"/>
    </source>
</evidence>
<evidence type="ECO:0000256" key="12">
    <source>
        <dbReference type="ARBA" id="ARBA00031533"/>
    </source>
</evidence>
<dbReference type="Pfam" id="PF17900">
    <property type="entry name" value="Peptidase_M1_N"/>
    <property type="match status" value="1"/>
</dbReference>
<dbReference type="GO" id="GO:0008237">
    <property type="term" value="F:metallopeptidase activity"/>
    <property type="evidence" value="ECO:0007669"/>
    <property type="project" value="UniProtKB-KW"/>
</dbReference>
<dbReference type="Proteomes" id="UP000240542">
    <property type="component" value="Unassembled WGS sequence"/>
</dbReference>
<evidence type="ECO:0000256" key="7">
    <source>
        <dbReference type="ARBA" id="ARBA00022723"/>
    </source>
</evidence>
<organism evidence="17 18">
    <name type="scientific">Murinocardiopsis flavida</name>
    <dbReference type="NCBI Taxonomy" id="645275"/>
    <lineage>
        <taxon>Bacteria</taxon>
        <taxon>Bacillati</taxon>
        <taxon>Actinomycetota</taxon>
        <taxon>Actinomycetes</taxon>
        <taxon>Streptosporangiales</taxon>
        <taxon>Nocardiopsidaceae</taxon>
        <taxon>Murinocardiopsis</taxon>
    </lineage>
</organism>
<keyword evidence="7" id="KW-0479">Metal-binding</keyword>
<evidence type="ECO:0000256" key="2">
    <source>
        <dbReference type="ARBA" id="ARBA00001947"/>
    </source>
</evidence>
<dbReference type="SUPFAM" id="SSF55486">
    <property type="entry name" value="Metalloproteases ('zincins'), catalytic domain"/>
    <property type="match status" value="1"/>
</dbReference>
<evidence type="ECO:0000256" key="14">
    <source>
        <dbReference type="SAM" id="SignalP"/>
    </source>
</evidence>
<proteinExistence type="inferred from homology"/>
<evidence type="ECO:0000256" key="8">
    <source>
        <dbReference type="ARBA" id="ARBA00022801"/>
    </source>
</evidence>
<keyword evidence="18" id="KW-1185">Reference proteome</keyword>
<feature type="domain" description="Aminopeptidase N-like N-terminal" evidence="16">
    <location>
        <begin position="51"/>
        <end position="220"/>
    </location>
</feature>
<dbReference type="InterPro" id="IPR027268">
    <property type="entry name" value="Peptidase_M4/M1_CTD_sf"/>
</dbReference>
<dbReference type="InterPro" id="IPR014782">
    <property type="entry name" value="Peptidase_M1_dom"/>
</dbReference>
<dbReference type="CDD" id="cd09603">
    <property type="entry name" value="M1_APN_like"/>
    <property type="match status" value="1"/>
</dbReference>
<dbReference type="EMBL" id="PYGA01000017">
    <property type="protein sequence ID" value="PSK92911.1"/>
    <property type="molecule type" value="Genomic_DNA"/>
</dbReference>
<evidence type="ECO:0000256" key="4">
    <source>
        <dbReference type="ARBA" id="ARBA00012564"/>
    </source>
</evidence>
<keyword evidence="10" id="KW-0482">Metalloprotease</keyword>
<feature type="domain" description="Peptidase M1 membrane alanine aminopeptidase" evidence="15">
    <location>
        <begin position="312"/>
        <end position="456"/>
    </location>
</feature>
<evidence type="ECO:0000259" key="16">
    <source>
        <dbReference type="Pfam" id="PF17900"/>
    </source>
</evidence>
<dbReference type="InterPro" id="IPR050344">
    <property type="entry name" value="Peptidase_M1_aminopeptidases"/>
</dbReference>
<evidence type="ECO:0000256" key="3">
    <source>
        <dbReference type="ARBA" id="ARBA00010136"/>
    </source>
</evidence>
<dbReference type="PANTHER" id="PTHR11533:SF297">
    <property type="entry name" value="AMINOPEPTIDASE N"/>
    <property type="match status" value="1"/>
</dbReference>
<feature type="signal peptide" evidence="14">
    <location>
        <begin position="1"/>
        <end position="29"/>
    </location>
</feature>
<keyword evidence="14" id="KW-0732">Signal</keyword>
<evidence type="ECO:0000259" key="15">
    <source>
        <dbReference type="Pfam" id="PF01433"/>
    </source>
</evidence>
<feature type="chain" id="PRO_5015146866" description="Aminopeptidase N" evidence="14">
    <location>
        <begin position="30"/>
        <end position="501"/>
    </location>
</feature>
<dbReference type="InterPro" id="IPR042097">
    <property type="entry name" value="Aminopeptidase_N-like_N_sf"/>
</dbReference>
<dbReference type="EC" id="3.4.11.2" evidence="4"/>
<dbReference type="InterPro" id="IPR001930">
    <property type="entry name" value="Peptidase_M1"/>
</dbReference>
<comment type="similarity">
    <text evidence="3">Belongs to the peptidase M1 family.</text>
</comment>
<dbReference type="Gene3D" id="2.60.40.1730">
    <property type="entry name" value="tricorn interacting facor f3 domain"/>
    <property type="match status" value="1"/>
</dbReference>
<evidence type="ECO:0000313" key="17">
    <source>
        <dbReference type="EMBL" id="PSK92911.1"/>
    </source>
</evidence>
<dbReference type="RefSeq" id="WP_211301422.1">
    <property type="nucleotide sequence ID" value="NZ_PYGA01000017.1"/>
</dbReference>
<evidence type="ECO:0000256" key="1">
    <source>
        <dbReference type="ARBA" id="ARBA00000098"/>
    </source>
</evidence>
<accession>A0A2P8D6U4</accession>